<evidence type="ECO:0000259" key="1">
    <source>
        <dbReference type="Pfam" id="PF00561"/>
    </source>
</evidence>
<dbReference type="SUPFAM" id="SSF53474">
    <property type="entry name" value="alpha/beta-Hydrolases"/>
    <property type="match status" value="1"/>
</dbReference>
<keyword evidence="3" id="KW-1185">Reference proteome</keyword>
<dbReference type="Proteomes" id="UP000325003">
    <property type="component" value="Unassembled WGS sequence"/>
</dbReference>
<dbReference type="Gene3D" id="3.40.50.1820">
    <property type="entry name" value="alpha/beta hydrolase"/>
    <property type="match status" value="1"/>
</dbReference>
<reference evidence="2 3" key="2">
    <citation type="submission" date="2019-09" db="EMBL/GenBank/DDBJ databases">
        <authorList>
            <person name="Jin C."/>
        </authorList>
    </citation>
    <scope>NUCLEOTIDE SEQUENCE [LARGE SCALE GENOMIC DNA]</scope>
    <source>
        <strain evidence="2 3">BN130099</strain>
    </source>
</reference>
<accession>A0A5B1LH04</accession>
<gene>
    <name evidence="2" type="ORF">F0U44_12745</name>
</gene>
<organism evidence="2 3">
    <name type="scientific">Nocardioides humilatus</name>
    <dbReference type="NCBI Taxonomy" id="2607660"/>
    <lineage>
        <taxon>Bacteria</taxon>
        <taxon>Bacillati</taxon>
        <taxon>Actinomycetota</taxon>
        <taxon>Actinomycetes</taxon>
        <taxon>Propionibacteriales</taxon>
        <taxon>Nocardioidaceae</taxon>
        <taxon>Nocardioides</taxon>
    </lineage>
</organism>
<dbReference type="InterPro" id="IPR050471">
    <property type="entry name" value="AB_hydrolase"/>
</dbReference>
<sequence>MWSEPFLAGLAEHFDVVAFDHRGIGRSRRVDGDFSVADLAGDAVAVLDAVGWETAHVLGASMGGAVAQELVLAHPERVRRLVLCCTWAGPEDAAGATWGLHQPNFVASATCGERALAIDLMVEANLSSPFSAGEGRHEEFAAAATSVRVPGPVTVAQMRAAQAHDARDRLAGVATPTLVLHGTVDTVVLREAGERLAALIPGAALELFDGAGHLLFWEQPDRAAAAVTAHLLS</sequence>
<dbReference type="PANTHER" id="PTHR43433">
    <property type="entry name" value="HYDROLASE, ALPHA/BETA FOLD FAMILY PROTEIN"/>
    <property type="match status" value="1"/>
</dbReference>
<name>A0A5B1LH04_9ACTN</name>
<evidence type="ECO:0000313" key="2">
    <source>
        <dbReference type="EMBL" id="KAA1419696.1"/>
    </source>
</evidence>
<dbReference type="GO" id="GO:0016787">
    <property type="term" value="F:hydrolase activity"/>
    <property type="evidence" value="ECO:0007669"/>
    <property type="project" value="UniProtKB-KW"/>
</dbReference>
<dbReference type="AlphaFoldDB" id="A0A5B1LH04"/>
<feature type="domain" description="AB hydrolase-1" evidence="1">
    <location>
        <begin position="1"/>
        <end position="220"/>
    </location>
</feature>
<reference evidence="2 3" key="1">
    <citation type="submission" date="2019-09" db="EMBL/GenBank/DDBJ databases">
        <title>Nocardioides panacisoli sp. nov., isolated from the soil of a ginseng field.</title>
        <authorList>
            <person name="Cho C."/>
        </authorList>
    </citation>
    <scope>NUCLEOTIDE SEQUENCE [LARGE SCALE GENOMIC DNA]</scope>
    <source>
        <strain evidence="2 3">BN130099</strain>
    </source>
</reference>
<dbReference type="EMBL" id="VUJV01000003">
    <property type="protein sequence ID" value="KAA1419696.1"/>
    <property type="molecule type" value="Genomic_DNA"/>
</dbReference>
<dbReference type="PRINTS" id="PR00111">
    <property type="entry name" value="ABHYDROLASE"/>
</dbReference>
<protein>
    <submittedName>
        <fullName evidence="2">Alpha/beta fold hydrolase</fullName>
    </submittedName>
</protein>
<keyword evidence="2" id="KW-0378">Hydrolase</keyword>
<proteinExistence type="predicted"/>
<comment type="caution">
    <text evidence="2">The sequence shown here is derived from an EMBL/GenBank/DDBJ whole genome shotgun (WGS) entry which is preliminary data.</text>
</comment>
<dbReference type="Pfam" id="PF00561">
    <property type="entry name" value="Abhydrolase_1"/>
    <property type="match status" value="1"/>
</dbReference>
<evidence type="ECO:0000313" key="3">
    <source>
        <dbReference type="Proteomes" id="UP000325003"/>
    </source>
</evidence>
<dbReference type="InterPro" id="IPR029058">
    <property type="entry name" value="AB_hydrolase_fold"/>
</dbReference>
<dbReference type="PANTHER" id="PTHR43433:SF5">
    <property type="entry name" value="AB HYDROLASE-1 DOMAIN-CONTAINING PROTEIN"/>
    <property type="match status" value="1"/>
</dbReference>
<dbReference type="InterPro" id="IPR000073">
    <property type="entry name" value="AB_hydrolase_1"/>
</dbReference>